<protein>
    <submittedName>
        <fullName evidence="2">Uncharacterized protein</fullName>
    </submittedName>
</protein>
<comment type="caution">
    <text evidence="2">The sequence shown here is derived from an EMBL/GenBank/DDBJ whole genome shotgun (WGS) entry which is preliminary data.</text>
</comment>
<evidence type="ECO:0000313" key="2">
    <source>
        <dbReference type="EMBL" id="MBR0661622.1"/>
    </source>
</evidence>
<evidence type="ECO:0000256" key="1">
    <source>
        <dbReference type="SAM" id="MobiDB-lite"/>
    </source>
</evidence>
<organism evidence="2 3">
    <name type="scientific">Neoroseomonas oryzicola</name>
    <dbReference type="NCBI Taxonomy" id="535904"/>
    <lineage>
        <taxon>Bacteria</taxon>
        <taxon>Pseudomonadati</taxon>
        <taxon>Pseudomonadota</taxon>
        <taxon>Alphaproteobacteria</taxon>
        <taxon>Acetobacterales</taxon>
        <taxon>Acetobacteraceae</taxon>
        <taxon>Neoroseomonas</taxon>
    </lineage>
</organism>
<accession>A0A9X9WMR2</accession>
<gene>
    <name evidence="2" type="ORF">GXW75_20375</name>
</gene>
<evidence type="ECO:0000313" key="3">
    <source>
        <dbReference type="Proteomes" id="UP001138708"/>
    </source>
</evidence>
<feature type="non-terminal residue" evidence="2">
    <location>
        <position position="1"/>
    </location>
</feature>
<proteinExistence type="predicted"/>
<dbReference type="AlphaFoldDB" id="A0A9X9WMR2"/>
<name>A0A9X9WMR2_9PROT</name>
<feature type="region of interest" description="Disordered" evidence="1">
    <location>
        <begin position="63"/>
        <end position="82"/>
    </location>
</feature>
<dbReference type="Proteomes" id="UP001138708">
    <property type="component" value="Unassembled WGS sequence"/>
</dbReference>
<dbReference type="EMBL" id="JAAEDK010000059">
    <property type="protein sequence ID" value="MBR0661622.1"/>
    <property type="molecule type" value="Genomic_DNA"/>
</dbReference>
<reference evidence="2" key="1">
    <citation type="submission" date="2020-01" db="EMBL/GenBank/DDBJ databases">
        <authorList>
            <person name="Rat A."/>
        </authorList>
    </citation>
    <scope>NUCLEOTIDE SEQUENCE</scope>
    <source>
        <strain evidence="2">LMG 31161</strain>
    </source>
</reference>
<reference evidence="2" key="2">
    <citation type="journal article" date="2021" name="Syst. Appl. Microbiol.">
        <title>Roseomonas hellenica sp. nov., isolated from roots of wild-growing Alkanna tinctoria.</title>
        <authorList>
            <person name="Rat A."/>
            <person name="Naranjo H.D."/>
            <person name="Lebbe L."/>
            <person name="Cnockaert M."/>
            <person name="Krigas N."/>
            <person name="Grigoriadou K."/>
            <person name="Maloupa E."/>
            <person name="Willems A."/>
        </authorList>
    </citation>
    <scope>NUCLEOTIDE SEQUENCE</scope>
    <source>
        <strain evidence="2">LMG 31161</strain>
    </source>
</reference>
<sequence length="82" mass="8189">RAPLVAPLDDLPRVDGPVLVLGDAAVAVAEILAARGATVEARPGLPEAAAVARVAARRLAGALPPRDGTPIYAEPPAVRAPA</sequence>